<dbReference type="HOGENOM" id="CLU_2581293_0_0_2"/>
<dbReference type="AlphaFoldDB" id="I3R5X1"/>
<proteinExistence type="predicted"/>
<dbReference type="Proteomes" id="UP000006469">
    <property type="component" value="Chromosome"/>
</dbReference>
<reference evidence="1 2" key="1">
    <citation type="journal article" date="2012" name="J. Bacteriol.">
        <title>Complete genome sequence of the metabolically versatile halophilic archaeon Haloferax mediterranei, a poly(3-hydroxybutyrate-co-3-hydroxyvalerate) producer.</title>
        <authorList>
            <person name="Han J."/>
            <person name="Zhang F."/>
            <person name="Hou J."/>
            <person name="Liu X."/>
            <person name="Li M."/>
            <person name="Liu H."/>
            <person name="Cai L."/>
            <person name="Zhang B."/>
            <person name="Chen Y."/>
            <person name="Zhou J."/>
            <person name="Hu S."/>
            <person name="Xiang H."/>
        </authorList>
    </citation>
    <scope>NUCLEOTIDE SEQUENCE [LARGE SCALE GENOMIC DNA]</scope>
    <source>
        <strain evidence="2">ATCC 33500 / DSM 1411 / JCM 8866 / NBRC 14739 / NCIMB 2177 / R-4</strain>
    </source>
</reference>
<sequence>MGERGDARVGPAGGGVCGRVSILVADSEGTAGVEDGVLDGRNVRLSLKSVKRAAVVGDTESAHTLAFPWVYLTDSTPFSL</sequence>
<dbReference type="STRING" id="523841.HFX_1934"/>
<dbReference type="EMBL" id="CP001868">
    <property type="protein sequence ID" value="AFK19631.1"/>
    <property type="molecule type" value="Genomic_DNA"/>
</dbReference>
<organism evidence="1 2">
    <name type="scientific">Haloferax mediterranei (strain ATCC 33500 / DSM 1411 / JCM 8866 / NBRC 14739 / NCIMB 2177 / R-4)</name>
    <name type="common">Halobacterium mediterranei</name>
    <dbReference type="NCBI Taxonomy" id="523841"/>
    <lineage>
        <taxon>Archaea</taxon>
        <taxon>Methanobacteriati</taxon>
        <taxon>Methanobacteriota</taxon>
        <taxon>Stenosarchaea group</taxon>
        <taxon>Halobacteria</taxon>
        <taxon>Halobacteriales</taxon>
        <taxon>Haloferacaceae</taxon>
        <taxon>Haloferax</taxon>
    </lineage>
</organism>
<evidence type="ECO:0000313" key="2">
    <source>
        <dbReference type="Proteomes" id="UP000006469"/>
    </source>
</evidence>
<protein>
    <submittedName>
        <fullName evidence="1">Uncharacterized protein</fullName>
    </submittedName>
</protein>
<accession>I3R5X1</accession>
<dbReference type="KEGG" id="hme:HFX_1934"/>
<evidence type="ECO:0000313" key="1">
    <source>
        <dbReference type="EMBL" id="AFK19631.1"/>
    </source>
</evidence>
<gene>
    <name evidence="1" type="ordered locus">HFX_1934</name>
</gene>
<name>I3R5X1_HALMT</name>